<organism evidence="1 2">
    <name type="scientific">Xenoophorus captivus</name>
    <dbReference type="NCBI Taxonomy" id="1517983"/>
    <lineage>
        <taxon>Eukaryota</taxon>
        <taxon>Metazoa</taxon>
        <taxon>Chordata</taxon>
        <taxon>Craniata</taxon>
        <taxon>Vertebrata</taxon>
        <taxon>Euteleostomi</taxon>
        <taxon>Actinopterygii</taxon>
        <taxon>Neopterygii</taxon>
        <taxon>Teleostei</taxon>
        <taxon>Neoteleostei</taxon>
        <taxon>Acanthomorphata</taxon>
        <taxon>Ovalentaria</taxon>
        <taxon>Atherinomorphae</taxon>
        <taxon>Cyprinodontiformes</taxon>
        <taxon>Goodeidae</taxon>
        <taxon>Xenoophorus</taxon>
    </lineage>
</organism>
<comment type="caution">
    <text evidence="1">The sequence shown here is derived from an EMBL/GenBank/DDBJ whole genome shotgun (WGS) entry which is preliminary data.</text>
</comment>
<proteinExistence type="predicted"/>
<sequence length="71" mass="7700">MSAGIDNAIFLSTLFSELSAGEMLWSDETQTTKLQKPCLKEENDLNIFSTVKVTFTICLGTTGETAFTAST</sequence>
<dbReference type="Proteomes" id="UP001434883">
    <property type="component" value="Unassembled WGS sequence"/>
</dbReference>
<evidence type="ECO:0000313" key="1">
    <source>
        <dbReference type="EMBL" id="MEQ2209021.1"/>
    </source>
</evidence>
<keyword evidence="2" id="KW-1185">Reference proteome</keyword>
<evidence type="ECO:0000313" key="2">
    <source>
        <dbReference type="Proteomes" id="UP001434883"/>
    </source>
</evidence>
<protein>
    <submittedName>
        <fullName evidence="1">Uncharacterized protein</fullName>
    </submittedName>
</protein>
<dbReference type="EMBL" id="JAHRIN010050914">
    <property type="protein sequence ID" value="MEQ2209021.1"/>
    <property type="molecule type" value="Genomic_DNA"/>
</dbReference>
<accession>A0ABV0RM46</accession>
<reference evidence="1 2" key="1">
    <citation type="submission" date="2021-06" db="EMBL/GenBank/DDBJ databases">
        <authorList>
            <person name="Palmer J.M."/>
        </authorList>
    </citation>
    <scope>NUCLEOTIDE SEQUENCE [LARGE SCALE GENOMIC DNA]</scope>
    <source>
        <strain evidence="1 2">XC_2019</strain>
        <tissue evidence="1">Muscle</tissue>
    </source>
</reference>
<gene>
    <name evidence="1" type="ORF">XENOCAPTIV_022478</name>
</gene>
<name>A0ABV0RM46_9TELE</name>